<dbReference type="Proteomes" id="UP000823775">
    <property type="component" value="Unassembled WGS sequence"/>
</dbReference>
<evidence type="ECO:0000256" key="6">
    <source>
        <dbReference type="ARBA" id="ARBA00022989"/>
    </source>
</evidence>
<evidence type="ECO:0000313" key="11">
    <source>
        <dbReference type="Proteomes" id="UP000823775"/>
    </source>
</evidence>
<comment type="subcellular location">
    <subcellularLocation>
        <location evidence="8">Endomembrane system</location>
        <topology evidence="8">Single-pass membrane protein</topology>
    </subcellularLocation>
    <subcellularLocation>
        <location evidence="1">Membrane</location>
        <topology evidence="1">Single-pass type I membrane protein</topology>
    </subcellularLocation>
</comment>
<sequence length="163" mass="18607">ISSSISVVSNQNFKFFPLSSFIVPPPALSHCSCLKNIYFIFKKCDKLAFLPLQQKAEKDFIACLFVPYFLIKIESWRFINRVCATMGARWNTYGIKLSYLALLIIVLDIRGCCSLNSEGLALLRFRVKVDSDPYGILENWNSDHCDPCMWSGVRCMDGKVQML</sequence>
<evidence type="ECO:0000259" key="9">
    <source>
        <dbReference type="Pfam" id="PF08263"/>
    </source>
</evidence>
<protein>
    <recommendedName>
        <fullName evidence="9">Leucine-rich repeat-containing N-terminal plant-type domain-containing protein</fullName>
    </recommendedName>
</protein>
<reference evidence="10 11" key="1">
    <citation type="journal article" date="2021" name="BMC Genomics">
        <title>Datura genome reveals duplications of psychoactive alkaloid biosynthetic genes and high mutation rate following tissue culture.</title>
        <authorList>
            <person name="Rajewski A."/>
            <person name="Carter-House D."/>
            <person name="Stajich J."/>
            <person name="Litt A."/>
        </authorList>
    </citation>
    <scope>NUCLEOTIDE SEQUENCE [LARGE SCALE GENOMIC DNA]</scope>
    <source>
        <strain evidence="10">AR-01</strain>
    </source>
</reference>
<dbReference type="PANTHER" id="PTHR46084:SF12">
    <property type="entry name" value="LRR RECEPTOR-LIKE SERINE_THREONINE-PROTEIN KINASE MRH1 ISOFORM X1-RELATED"/>
    <property type="match status" value="1"/>
</dbReference>
<keyword evidence="2" id="KW-0433">Leucine-rich repeat</keyword>
<gene>
    <name evidence="10" type="ORF">HAX54_039092</name>
</gene>
<keyword evidence="5" id="KW-0677">Repeat</keyword>
<evidence type="ECO:0000256" key="5">
    <source>
        <dbReference type="ARBA" id="ARBA00022737"/>
    </source>
</evidence>
<evidence type="ECO:0000256" key="1">
    <source>
        <dbReference type="ARBA" id="ARBA00004479"/>
    </source>
</evidence>
<dbReference type="Pfam" id="PF08263">
    <property type="entry name" value="LRRNT_2"/>
    <property type="match status" value="1"/>
</dbReference>
<organism evidence="10 11">
    <name type="scientific">Datura stramonium</name>
    <name type="common">Jimsonweed</name>
    <name type="synonym">Common thornapple</name>
    <dbReference type="NCBI Taxonomy" id="4076"/>
    <lineage>
        <taxon>Eukaryota</taxon>
        <taxon>Viridiplantae</taxon>
        <taxon>Streptophyta</taxon>
        <taxon>Embryophyta</taxon>
        <taxon>Tracheophyta</taxon>
        <taxon>Spermatophyta</taxon>
        <taxon>Magnoliopsida</taxon>
        <taxon>eudicotyledons</taxon>
        <taxon>Gunneridae</taxon>
        <taxon>Pentapetalae</taxon>
        <taxon>asterids</taxon>
        <taxon>lamiids</taxon>
        <taxon>Solanales</taxon>
        <taxon>Solanaceae</taxon>
        <taxon>Solanoideae</taxon>
        <taxon>Datureae</taxon>
        <taxon>Datura</taxon>
    </lineage>
</organism>
<keyword evidence="11" id="KW-1185">Reference proteome</keyword>
<name>A0ABS8Y899_DATST</name>
<evidence type="ECO:0000256" key="8">
    <source>
        <dbReference type="ARBA" id="ARBA00037847"/>
    </source>
</evidence>
<proteinExistence type="predicted"/>
<evidence type="ECO:0000256" key="3">
    <source>
        <dbReference type="ARBA" id="ARBA00022692"/>
    </source>
</evidence>
<keyword evidence="3" id="KW-0812">Transmembrane</keyword>
<accession>A0ABS8Y899</accession>
<feature type="non-terminal residue" evidence="10">
    <location>
        <position position="1"/>
    </location>
</feature>
<dbReference type="EMBL" id="JACEIK010053862">
    <property type="protein sequence ID" value="MCE5167134.1"/>
    <property type="molecule type" value="Genomic_DNA"/>
</dbReference>
<evidence type="ECO:0000256" key="2">
    <source>
        <dbReference type="ARBA" id="ARBA00022614"/>
    </source>
</evidence>
<dbReference type="InterPro" id="IPR032675">
    <property type="entry name" value="LRR_dom_sf"/>
</dbReference>
<comment type="caution">
    <text evidence="10">The sequence shown here is derived from an EMBL/GenBank/DDBJ whole genome shotgun (WGS) entry which is preliminary data.</text>
</comment>
<dbReference type="PANTHER" id="PTHR46084">
    <property type="entry name" value="PROTEIN MALE DISCOVERER 2"/>
    <property type="match status" value="1"/>
</dbReference>
<dbReference type="InterPro" id="IPR013210">
    <property type="entry name" value="LRR_N_plant-typ"/>
</dbReference>
<keyword evidence="7" id="KW-0472">Membrane</keyword>
<feature type="domain" description="Leucine-rich repeat-containing N-terminal plant-type" evidence="9">
    <location>
        <begin position="115"/>
        <end position="155"/>
    </location>
</feature>
<evidence type="ECO:0000313" key="10">
    <source>
        <dbReference type="EMBL" id="MCE5167134.1"/>
    </source>
</evidence>
<evidence type="ECO:0000256" key="4">
    <source>
        <dbReference type="ARBA" id="ARBA00022729"/>
    </source>
</evidence>
<keyword evidence="4" id="KW-0732">Signal</keyword>
<evidence type="ECO:0000256" key="7">
    <source>
        <dbReference type="ARBA" id="ARBA00023136"/>
    </source>
</evidence>
<keyword evidence="6" id="KW-1133">Transmembrane helix</keyword>
<dbReference type="Gene3D" id="3.80.10.10">
    <property type="entry name" value="Ribonuclease Inhibitor"/>
    <property type="match status" value="1"/>
</dbReference>